<dbReference type="AlphaFoldDB" id="A0AAW1TUY6"/>
<dbReference type="Proteomes" id="UP001431783">
    <property type="component" value="Unassembled WGS sequence"/>
</dbReference>
<reference evidence="1 2" key="1">
    <citation type="submission" date="2023-03" db="EMBL/GenBank/DDBJ databases">
        <title>Genome insight into feeding habits of ladybird beetles.</title>
        <authorList>
            <person name="Li H.-S."/>
            <person name="Huang Y.-H."/>
            <person name="Pang H."/>
        </authorList>
    </citation>
    <scope>NUCLEOTIDE SEQUENCE [LARGE SCALE GENOMIC DNA]</scope>
    <source>
        <strain evidence="1">SYSU_2023b</strain>
        <tissue evidence="1">Whole body</tissue>
    </source>
</reference>
<protein>
    <submittedName>
        <fullName evidence="1">Uncharacterized protein</fullName>
    </submittedName>
</protein>
<name>A0AAW1TUY6_9CUCU</name>
<dbReference type="EMBL" id="JARQZJ010000004">
    <property type="protein sequence ID" value="KAK9870974.1"/>
    <property type="molecule type" value="Genomic_DNA"/>
</dbReference>
<accession>A0AAW1TUY6</accession>
<organism evidence="1 2">
    <name type="scientific">Henosepilachna vigintioctopunctata</name>
    <dbReference type="NCBI Taxonomy" id="420089"/>
    <lineage>
        <taxon>Eukaryota</taxon>
        <taxon>Metazoa</taxon>
        <taxon>Ecdysozoa</taxon>
        <taxon>Arthropoda</taxon>
        <taxon>Hexapoda</taxon>
        <taxon>Insecta</taxon>
        <taxon>Pterygota</taxon>
        <taxon>Neoptera</taxon>
        <taxon>Endopterygota</taxon>
        <taxon>Coleoptera</taxon>
        <taxon>Polyphaga</taxon>
        <taxon>Cucujiformia</taxon>
        <taxon>Coccinelloidea</taxon>
        <taxon>Coccinellidae</taxon>
        <taxon>Epilachninae</taxon>
        <taxon>Epilachnini</taxon>
        <taxon>Henosepilachna</taxon>
    </lineage>
</organism>
<sequence length="284" mass="32756">MEDQRKRLPYFDLNDFGKLRSKHKFDILRMKNGIEDLAGTLILYQILRYISHISCSSLIDLASSTNTSKTQVPSDVDVISVAIPKALTLTAIMRHAFSPVAQKLIGAVILAFYLQINFCDAQPEDTPVYPKSEDDNLQVGSDLVKRNWDKNPKIWGKRAWSNLHGGWGVKRSVPDQFDQDSTIADKRSWENLRSGWGKRRISPEDLTPQELSLLENESQYPDLESFYEFNDDEKRSWNQLNSGWGKRNKWSEFRGAWGKRGPDPAWNNLKGIWGKRSYPDRMFV</sequence>
<evidence type="ECO:0000313" key="2">
    <source>
        <dbReference type="Proteomes" id="UP001431783"/>
    </source>
</evidence>
<evidence type="ECO:0000313" key="1">
    <source>
        <dbReference type="EMBL" id="KAK9870974.1"/>
    </source>
</evidence>
<comment type="caution">
    <text evidence="1">The sequence shown here is derived from an EMBL/GenBank/DDBJ whole genome shotgun (WGS) entry which is preliminary data.</text>
</comment>
<gene>
    <name evidence="1" type="ORF">WA026_009934</name>
</gene>
<keyword evidence="2" id="KW-1185">Reference proteome</keyword>
<proteinExistence type="predicted"/>